<dbReference type="InterPro" id="IPR037119">
    <property type="entry name" value="Haem_oxidase_HugZ-like_sf"/>
</dbReference>
<dbReference type="Pfam" id="PF10615">
    <property type="entry name" value="DUF2470"/>
    <property type="match status" value="1"/>
</dbReference>
<dbReference type="Gene3D" id="2.30.110.10">
    <property type="entry name" value="Electron Transport, Fmn-binding Protein, Chain A"/>
    <property type="match status" value="1"/>
</dbReference>
<sequence length="450" mass="48386">MKALACSLLLSSLIGESFVNHVSADASQDDIDAPWPDQRFDAPAPSPLLLSSEAFMSGLSVRARAASRASAFRSGVRTPSLGYPLRSIVASPGIQRAMVDGPRLHFRTQSGPAAKSTSTLMARARVHTPRTMLSSSTSTAADAPATEEEEEEEEEDRLGAGARGGHAVPEQPEISAEEMELQKKVMEHQKAAALLSPAEEARSLVEYADGYATISTISSHFEGYPGGGVVQFAVDEEGRPILCLSGLSTHGQDLIKNQKAAVTIRARDFKGLSDGRVSLVGTMTRVTADETAPLKEAFLRKHPEAYWVNFGDFKWYRMDEVVGLRFVGGFARVGDIDPAEYLAAKPDDIMAFSGPVAGHMNADHGDANVAMVKHYIGLPVDTADITTLDRLGMTLKVTREGQSMKLRLPFIRPAESRKEIKDILVDMTRAAKGASAPAEDMSDLDNDASA</sequence>
<dbReference type="PANTHER" id="PTHR13343:SF24">
    <property type="entry name" value="OS07G0573800 PROTEIN"/>
    <property type="match status" value="1"/>
</dbReference>
<dbReference type="VEuPathDB" id="CryptoDB:Vbra_14041"/>
<reference evidence="5 6" key="1">
    <citation type="submission" date="2014-11" db="EMBL/GenBank/DDBJ databases">
        <authorList>
            <person name="Zhu J."/>
            <person name="Qi W."/>
            <person name="Song R."/>
        </authorList>
    </citation>
    <scope>NUCLEOTIDE SEQUENCE [LARGE SCALE GENOMIC DNA]</scope>
</reference>
<dbReference type="EMBL" id="CDMY01000354">
    <property type="protein sequence ID" value="CEM04601.1"/>
    <property type="molecule type" value="Genomic_DNA"/>
</dbReference>
<dbReference type="SUPFAM" id="SSF50475">
    <property type="entry name" value="FMN-binding split barrel"/>
    <property type="match status" value="1"/>
</dbReference>
<feature type="compositionally biased region" description="Acidic residues" evidence="1">
    <location>
        <begin position="145"/>
        <end position="156"/>
    </location>
</feature>
<proteinExistence type="predicted"/>
<protein>
    <submittedName>
        <fullName evidence="5">Uncharacterized protein</fullName>
    </submittedName>
</protein>
<feature type="compositionally biased region" description="Low complexity" evidence="1">
    <location>
        <begin position="131"/>
        <end position="144"/>
    </location>
</feature>
<evidence type="ECO:0000259" key="4">
    <source>
        <dbReference type="Pfam" id="PF13883"/>
    </source>
</evidence>
<keyword evidence="2" id="KW-0732">Signal</keyword>
<dbReference type="AlphaFoldDB" id="A0A0G4EZX3"/>
<dbReference type="GO" id="GO:0005737">
    <property type="term" value="C:cytoplasm"/>
    <property type="evidence" value="ECO:0007669"/>
    <property type="project" value="UniProtKB-ARBA"/>
</dbReference>
<evidence type="ECO:0000313" key="5">
    <source>
        <dbReference type="EMBL" id="CEM04601.1"/>
    </source>
</evidence>
<dbReference type="STRING" id="1169540.A0A0G4EZX3"/>
<evidence type="ECO:0000313" key="6">
    <source>
        <dbReference type="Proteomes" id="UP000041254"/>
    </source>
</evidence>
<dbReference type="InterPro" id="IPR019595">
    <property type="entry name" value="DUF2470"/>
</dbReference>
<dbReference type="OrthoDB" id="2138282at2759"/>
<feature type="domain" description="DUF2470" evidence="3">
    <location>
        <begin position="355"/>
        <end position="427"/>
    </location>
</feature>
<dbReference type="Pfam" id="PF13883">
    <property type="entry name" value="CREG_beta-barrel"/>
    <property type="match status" value="1"/>
</dbReference>
<feature type="signal peptide" evidence="2">
    <location>
        <begin position="1"/>
        <end position="24"/>
    </location>
</feature>
<name>A0A0G4EZX3_VITBC</name>
<feature type="region of interest" description="Disordered" evidence="1">
    <location>
        <begin position="128"/>
        <end position="168"/>
    </location>
</feature>
<dbReference type="InterPro" id="IPR012349">
    <property type="entry name" value="Split_barrel_FMN-bd"/>
</dbReference>
<dbReference type="Proteomes" id="UP000041254">
    <property type="component" value="Unassembled WGS sequence"/>
</dbReference>
<evidence type="ECO:0000259" key="3">
    <source>
        <dbReference type="Pfam" id="PF10615"/>
    </source>
</evidence>
<dbReference type="InParanoid" id="A0A0G4EZX3"/>
<feature type="chain" id="PRO_5005187884" evidence="2">
    <location>
        <begin position="25"/>
        <end position="450"/>
    </location>
</feature>
<dbReference type="Gene3D" id="3.20.180.10">
    <property type="entry name" value="PNP-oxidase-like"/>
    <property type="match status" value="1"/>
</dbReference>
<dbReference type="PANTHER" id="PTHR13343">
    <property type="entry name" value="CREG1 PROTEIN"/>
    <property type="match status" value="1"/>
</dbReference>
<organism evidence="5 6">
    <name type="scientific">Vitrella brassicaformis (strain CCMP3155)</name>
    <dbReference type="NCBI Taxonomy" id="1169540"/>
    <lineage>
        <taxon>Eukaryota</taxon>
        <taxon>Sar</taxon>
        <taxon>Alveolata</taxon>
        <taxon>Colpodellida</taxon>
        <taxon>Vitrellaceae</taxon>
        <taxon>Vitrella</taxon>
    </lineage>
</organism>
<evidence type="ECO:0000256" key="1">
    <source>
        <dbReference type="SAM" id="MobiDB-lite"/>
    </source>
</evidence>
<gene>
    <name evidence="5" type="ORF">Vbra_14041</name>
</gene>
<accession>A0A0G4EZX3</accession>
<keyword evidence="6" id="KW-1185">Reference proteome</keyword>
<evidence type="ECO:0000256" key="2">
    <source>
        <dbReference type="SAM" id="SignalP"/>
    </source>
</evidence>
<feature type="domain" description="CREG-like beta-barrel" evidence="4">
    <location>
        <begin position="198"/>
        <end position="342"/>
    </location>
</feature>
<dbReference type="InterPro" id="IPR055343">
    <property type="entry name" value="CREG_beta-barrel"/>
</dbReference>